<keyword evidence="2" id="KW-0812">Transmembrane</keyword>
<organism evidence="8 9">
    <name type="scientific">Porphyromonas endodontalis (strain ATCC 35406 / DSM 24491 / JCM 8526 / CCUG 16442 / BCRC 14492 / NCTC 13058 / HG 370)</name>
    <name type="common">Bacteroides endodontalis</name>
    <dbReference type="NCBI Taxonomy" id="553175"/>
    <lineage>
        <taxon>Bacteria</taxon>
        <taxon>Pseudomonadati</taxon>
        <taxon>Bacteroidota</taxon>
        <taxon>Bacteroidia</taxon>
        <taxon>Bacteroidales</taxon>
        <taxon>Porphyromonadaceae</taxon>
        <taxon>Porphyromonas</taxon>
    </lineage>
</organism>
<keyword evidence="6" id="KW-0325">Glycoprotein</keyword>
<evidence type="ECO:0000256" key="6">
    <source>
        <dbReference type="ARBA" id="ARBA00023180"/>
    </source>
</evidence>
<evidence type="ECO:0000256" key="2">
    <source>
        <dbReference type="ARBA" id="ARBA00022692"/>
    </source>
</evidence>
<gene>
    <name evidence="8" type="ORF">POREN0001_0715</name>
</gene>
<dbReference type="PANTHER" id="PTHR21016:SF4">
    <property type="entry name" value="TM2 DOMAIN-CONTAINING PROTEIN 2"/>
    <property type="match status" value="1"/>
</dbReference>
<dbReference type="GeneID" id="93365436"/>
<proteinExistence type="predicted"/>
<evidence type="ECO:0000256" key="3">
    <source>
        <dbReference type="ARBA" id="ARBA00022729"/>
    </source>
</evidence>
<dbReference type="InterPro" id="IPR007829">
    <property type="entry name" value="TM2"/>
</dbReference>
<accession>C3JD27</accession>
<dbReference type="InterPro" id="IPR050932">
    <property type="entry name" value="TM2D1-3-like"/>
</dbReference>
<dbReference type="Pfam" id="PF05154">
    <property type="entry name" value="TM2"/>
    <property type="match status" value="1"/>
</dbReference>
<evidence type="ECO:0000259" key="7">
    <source>
        <dbReference type="Pfam" id="PF05154"/>
    </source>
</evidence>
<dbReference type="EMBL" id="ACNN01000036">
    <property type="protein sequence ID" value="EEN81932.1"/>
    <property type="molecule type" value="Genomic_DNA"/>
</dbReference>
<evidence type="ECO:0000313" key="9">
    <source>
        <dbReference type="Proteomes" id="UP000004295"/>
    </source>
</evidence>
<protein>
    <submittedName>
        <fullName evidence="8">TM2 domain protein</fullName>
    </submittedName>
</protein>
<comment type="caution">
    <text evidence="8">The sequence shown here is derived from an EMBL/GenBank/DDBJ whole genome shotgun (WGS) entry which is preliminary data.</text>
</comment>
<keyword evidence="4" id="KW-1133">Transmembrane helix</keyword>
<evidence type="ECO:0000256" key="4">
    <source>
        <dbReference type="ARBA" id="ARBA00022989"/>
    </source>
</evidence>
<dbReference type="STRING" id="553175.POREN0001_0715"/>
<keyword evidence="9" id="KW-1185">Reference proteome</keyword>
<keyword evidence="5" id="KW-0472">Membrane</keyword>
<reference evidence="8 9" key="1">
    <citation type="submission" date="2009-04" db="EMBL/GenBank/DDBJ databases">
        <authorList>
            <person name="Sebastian Y."/>
            <person name="Madupu R."/>
            <person name="Durkin A.S."/>
            <person name="Torralba M."/>
            <person name="Methe B."/>
            <person name="Sutton G.G."/>
            <person name="Strausberg R.L."/>
            <person name="Nelson K.E."/>
        </authorList>
    </citation>
    <scope>NUCLEOTIDE SEQUENCE [LARGE SCALE GENOMIC DNA]</scope>
    <source>
        <strain evidence="9">ATCC 35406 / BCRC 14492 / JCM 8526 / NCTC 13058 / HG 370</strain>
    </source>
</reference>
<name>C3JD27_POREA</name>
<dbReference type="GO" id="GO:0016020">
    <property type="term" value="C:membrane"/>
    <property type="evidence" value="ECO:0007669"/>
    <property type="project" value="UniProtKB-SubCell"/>
</dbReference>
<keyword evidence="3" id="KW-0732">Signal</keyword>
<feature type="domain" description="TM2" evidence="7">
    <location>
        <begin position="46"/>
        <end position="93"/>
    </location>
</feature>
<sequence>MNENTINSFLMQNAKFFDPASQAQIKQLLENVDESKLATIQAISFKDPMTMMILAIVAGSLGIDRFMLGQVGLGVAKLLTCGGCGIWTIVDIFSVQQRTKDFNLNFLKQALGQN</sequence>
<evidence type="ECO:0000313" key="8">
    <source>
        <dbReference type="EMBL" id="EEN81932.1"/>
    </source>
</evidence>
<dbReference type="AlphaFoldDB" id="C3JD27"/>
<dbReference type="Proteomes" id="UP000004295">
    <property type="component" value="Unassembled WGS sequence"/>
</dbReference>
<dbReference type="eggNOG" id="COG2314">
    <property type="taxonomic scope" value="Bacteria"/>
</dbReference>
<comment type="subcellular location">
    <subcellularLocation>
        <location evidence="1">Membrane</location>
        <topology evidence="1">Multi-pass membrane protein</topology>
    </subcellularLocation>
</comment>
<dbReference type="RefSeq" id="WP_004335297.1">
    <property type="nucleotide sequence ID" value="NZ_ACNN01000036.1"/>
</dbReference>
<evidence type="ECO:0000256" key="1">
    <source>
        <dbReference type="ARBA" id="ARBA00004141"/>
    </source>
</evidence>
<evidence type="ECO:0000256" key="5">
    <source>
        <dbReference type="ARBA" id="ARBA00023136"/>
    </source>
</evidence>
<dbReference type="PANTHER" id="PTHR21016">
    <property type="entry name" value="BETA-AMYLOID BINDING PROTEIN-RELATED"/>
    <property type="match status" value="1"/>
</dbReference>